<dbReference type="Pfam" id="PF13826">
    <property type="entry name" value="Monooxy_af470-like"/>
    <property type="match status" value="1"/>
</dbReference>
<reference evidence="1 2" key="1">
    <citation type="submission" date="2019-07" db="EMBL/GenBank/DDBJ databases">
        <title>Rhodococcus cavernicolus sp. nov., isolated from a cave.</title>
        <authorList>
            <person name="Lee S.D."/>
        </authorList>
    </citation>
    <scope>NUCLEOTIDE SEQUENCE [LARGE SCALE GENOMIC DNA]</scope>
    <source>
        <strain evidence="1 2">C1-24</strain>
    </source>
</reference>
<dbReference type="InterPro" id="IPR025444">
    <property type="entry name" value="Monooxy_af470"/>
</dbReference>
<proteinExistence type="predicted"/>
<accession>A0A5A7SE47</accession>
<evidence type="ECO:0000313" key="1">
    <source>
        <dbReference type="EMBL" id="KAA0024368.1"/>
    </source>
</evidence>
<dbReference type="AlphaFoldDB" id="A0A5A7SE47"/>
<dbReference type="EMBL" id="VLNY01000002">
    <property type="protein sequence ID" value="KAA0024368.1"/>
    <property type="molecule type" value="Genomic_DNA"/>
</dbReference>
<sequence>MRLNNPMKVRQWWPVAVAMPKMLRVLDQHPEIGCLGYQQWFGRTTLLVQYWRDFDSLNRFARDKDLPHLEPWRKFNRAVRDSGEVGIWHETYKVRANEYEAIYGNMPVFGLAAAGGHGPVRNRGQSAATRIDATVADEPVVEPY</sequence>
<dbReference type="OrthoDB" id="7566033at2"/>
<organism evidence="1 2">
    <name type="scientific">Antrihabitans cavernicola</name>
    <dbReference type="NCBI Taxonomy" id="2495913"/>
    <lineage>
        <taxon>Bacteria</taxon>
        <taxon>Bacillati</taxon>
        <taxon>Actinomycetota</taxon>
        <taxon>Actinomycetes</taxon>
        <taxon>Mycobacteriales</taxon>
        <taxon>Nocardiaceae</taxon>
        <taxon>Antrihabitans</taxon>
    </lineage>
</organism>
<name>A0A5A7SE47_9NOCA</name>
<evidence type="ECO:0000313" key="2">
    <source>
        <dbReference type="Proteomes" id="UP000322244"/>
    </source>
</evidence>
<gene>
    <name evidence="1" type="ORF">FOY51_05950</name>
</gene>
<comment type="caution">
    <text evidence="1">The sequence shown here is derived from an EMBL/GenBank/DDBJ whole genome shotgun (WGS) entry which is preliminary data.</text>
</comment>
<protein>
    <submittedName>
        <fullName evidence="1">DUF4188 domain-containing protein</fullName>
    </submittedName>
</protein>
<dbReference type="Proteomes" id="UP000322244">
    <property type="component" value="Unassembled WGS sequence"/>
</dbReference>
<keyword evidence="2" id="KW-1185">Reference proteome</keyword>